<keyword evidence="1" id="KW-0472">Membrane</keyword>
<feature type="transmembrane region" description="Helical" evidence="1">
    <location>
        <begin position="135"/>
        <end position="154"/>
    </location>
</feature>
<dbReference type="EMBL" id="RBWU01000004">
    <property type="protein sequence ID" value="RKS73203.1"/>
    <property type="molecule type" value="Genomic_DNA"/>
</dbReference>
<keyword evidence="1" id="KW-1133">Transmembrane helix</keyword>
<feature type="transmembrane region" description="Helical" evidence="1">
    <location>
        <begin position="161"/>
        <end position="180"/>
    </location>
</feature>
<evidence type="ECO:0000313" key="3">
    <source>
        <dbReference type="Proteomes" id="UP000274601"/>
    </source>
</evidence>
<evidence type="ECO:0000256" key="1">
    <source>
        <dbReference type="SAM" id="Phobius"/>
    </source>
</evidence>
<name>A0A495QL04_9ACTN</name>
<dbReference type="RefSeq" id="WP_121435754.1">
    <property type="nucleotide sequence ID" value="NZ_RBWU01000004.1"/>
</dbReference>
<feature type="transmembrane region" description="Helical" evidence="1">
    <location>
        <begin position="95"/>
        <end position="115"/>
    </location>
</feature>
<organism evidence="2 3">
    <name type="scientific">Actinomadura pelletieri DSM 43383</name>
    <dbReference type="NCBI Taxonomy" id="1120940"/>
    <lineage>
        <taxon>Bacteria</taxon>
        <taxon>Bacillati</taxon>
        <taxon>Actinomycetota</taxon>
        <taxon>Actinomycetes</taxon>
        <taxon>Streptosporangiales</taxon>
        <taxon>Thermomonosporaceae</taxon>
        <taxon>Actinomadura</taxon>
    </lineage>
</organism>
<proteinExistence type="predicted"/>
<feature type="transmembrane region" description="Helical" evidence="1">
    <location>
        <begin position="192"/>
        <end position="210"/>
    </location>
</feature>
<dbReference type="AlphaFoldDB" id="A0A495QL04"/>
<dbReference type="OrthoDB" id="3482897at2"/>
<keyword evidence="1" id="KW-0812">Transmembrane</keyword>
<evidence type="ECO:0000313" key="2">
    <source>
        <dbReference type="EMBL" id="RKS73203.1"/>
    </source>
</evidence>
<keyword evidence="3" id="KW-1185">Reference proteome</keyword>
<feature type="transmembrane region" description="Helical" evidence="1">
    <location>
        <begin position="60"/>
        <end position="83"/>
    </location>
</feature>
<gene>
    <name evidence="2" type="ORF">BZB76_3893</name>
</gene>
<protein>
    <submittedName>
        <fullName evidence="2">Uncharacterized protein</fullName>
    </submittedName>
</protein>
<accession>A0A495QL04</accession>
<feature type="transmembrane region" description="Helical" evidence="1">
    <location>
        <begin position="21"/>
        <end position="40"/>
    </location>
</feature>
<comment type="caution">
    <text evidence="2">The sequence shown here is derived from an EMBL/GenBank/DDBJ whole genome shotgun (WGS) entry which is preliminary data.</text>
</comment>
<dbReference type="Proteomes" id="UP000274601">
    <property type="component" value="Unassembled WGS sequence"/>
</dbReference>
<sequence>MIDTRSDERSPSRPLRTLVGVLVAGAGFGALTALANALALRTVDLESRTATTEGWSVAEIVSLLLDVGWAWAGLAVLVGWLVVRAGHATPGTQALTRGAAAGALALLLATAAYGIVEAVEDGGGVFSLNTVDIVWLPASIVFGLPLGVVGACIPRPGPVGLLARVTVPVGAALQMAVLPPGRNEVLTTVGQVIVWTSAAATIAFIVYHFVRTRRRGRTAVPEAPPCLEGRGAPVP</sequence>
<reference evidence="2 3" key="1">
    <citation type="submission" date="2018-10" db="EMBL/GenBank/DDBJ databases">
        <title>Genomic Encyclopedia of Archaeal and Bacterial Type Strains, Phase II (KMG-II): from individual species to whole genera.</title>
        <authorList>
            <person name="Goeker M."/>
        </authorList>
    </citation>
    <scope>NUCLEOTIDE SEQUENCE [LARGE SCALE GENOMIC DNA]</scope>
    <source>
        <strain evidence="2 3">DSM 43383</strain>
    </source>
</reference>